<dbReference type="InterPro" id="IPR004033">
    <property type="entry name" value="UbiE/COQ5_MeTrFase"/>
</dbReference>
<dbReference type="SUPFAM" id="SSF53335">
    <property type="entry name" value="S-adenosyl-L-methionine-dependent methyltransferases"/>
    <property type="match status" value="1"/>
</dbReference>
<dbReference type="PROSITE" id="PS01183">
    <property type="entry name" value="UBIE_1"/>
    <property type="match status" value="1"/>
</dbReference>
<dbReference type="GO" id="GO:0031314">
    <property type="term" value="C:extrinsic component of mitochondrial inner membrane"/>
    <property type="evidence" value="ECO:0007669"/>
    <property type="project" value="UniProtKB-UniRule"/>
</dbReference>
<keyword evidence="6" id="KW-0472">Membrane</keyword>
<evidence type="ECO:0000313" key="8">
    <source>
        <dbReference type="EMBL" id="PVU87979.1"/>
    </source>
</evidence>
<gene>
    <name evidence="6" type="primary">COQ5</name>
    <name evidence="8" type="ORF">BB559_005788</name>
</gene>
<dbReference type="Pfam" id="PF01209">
    <property type="entry name" value="Ubie_methyltran"/>
    <property type="match status" value="1"/>
</dbReference>
<keyword evidence="4 6" id="KW-0949">S-adenosyl-L-methionine</keyword>
<dbReference type="InterPro" id="IPR029063">
    <property type="entry name" value="SAM-dependent_MTases_sf"/>
</dbReference>
<feature type="binding site" evidence="6">
    <location>
        <begin position="183"/>
        <end position="184"/>
    </location>
    <ligand>
        <name>S-adenosyl-L-methionine</name>
        <dbReference type="ChEBI" id="CHEBI:59789"/>
    </ligand>
</feature>
<evidence type="ECO:0000313" key="9">
    <source>
        <dbReference type="Proteomes" id="UP000245699"/>
    </source>
</evidence>
<dbReference type="PANTHER" id="PTHR43591">
    <property type="entry name" value="METHYLTRANSFERASE"/>
    <property type="match status" value="1"/>
</dbReference>
<keyword evidence="6" id="KW-0496">Mitochondrion</keyword>
<dbReference type="NCBIfam" id="TIGR01934">
    <property type="entry name" value="MenG_MenH_UbiE"/>
    <property type="match status" value="1"/>
</dbReference>
<dbReference type="PROSITE" id="PS51608">
    <property type="entry name" value="SAM_MT_UBIE"/>
    <property type="match status" value="1"/>
</dbReference>
<dbReference type="PANTHER" id="PTHR43591:SF24">
    <property type="entry name" value="2-METHOXY-6-POLYPRENYL-1,4-BENZOQUINOL METHYLASE, MITOCHONDRIAL"/>
    <property type="match status" value="1"/>
</dbReference>
<dbReference type="EC" id="2.1.1.201" evidence="6"/>
<evidence type="ECO:0000256" key="1">
    <source>
        <dbReference type="ARBA" id="ARBA00022603"/>
    </source>
</evidence>
<evidence type="ECO:0000256" key="6">
    <source>
        <dbReference type="HAMAP-Rule" id="MF_03191"/>
    </source>
</evidence>
<keyword evidence="6" id="KW-0999">Mitochondrion inner membrane</keyword>
<evidence type="ECO:0000256" key="2">
    <source>
        <dbReference type="ARBA" id="ARBA00022679"/>
    </source>
</evidence>
<comment type="similarity">
    <text evidence="6">Belongs to the class I-like SAM-binding methyltransferase superfamily. MenG/UbiE family.</text>
</comment>
<keyword evidence="9" id="KW-1185">Reference proteome</keyword>
<dbReference type="GO" id="GO:0008425">
    <property type="term" value="F:2-methoxy-6-polyprenyl-1,4-benzoquinol methyltransferase activity"/>
    <property type="evidence" value="ECO:0007669"/>
    <property type="project" value="UniProtKB-UniRule"/>
</dbReference>
<dbReference type="OrthoDB" id="6329284at2759"/>
<dbReference type="CDD" id="cd02440">
    <property type="entry name" value="AdoMet_MTases"/>
    <property type="match status" value="1"/>
</dbReference>
<comment type="caution">
    <text evidence="6">Lacks conserved residue(s) required for the propagation of feature annotation.</text>
</comment>
<evidence type="ECO:0000256" key="3">
    <source>
        <dbReference type="ARBA" id="ARBA00022688"/>
    </source>
</evidence>
<dbReference type="FunFam" id="3.40.50.150:FF:000064">
    <property type="entry name" value="2-methoxy-6-polyprenyl-1,4-benzoquinol methylase, mitochondrial"/>
    <property type="match status" value="1"/>
</dbReference>
<feature type="binding site" evidence="6">
    <location>
        <position position="153"/>
    </location>
    <ligand>
        <name>S-adenosyl-L-methionine</name>
        <dbReference type="ChEBI" id="CHEBI:59789"/>
    </ligand>
</feature>
<dbReference type="PROSITE" id="PS01184">
    <property type="entry name" value="UBIE_2"/>
    <property type="match status" value="1"/>
</dbReference>
<proteinExistence type="inferred from homology"/>
<keyword evidence="3 6" id="KW-0831">Ubiquinone biosynthesis</keyword>
<comment type="subunit">
    <text evidence="5">Component of a multi-subunit COQ enzyme complex, composed of at least COQ3, COQ4, COQ5, COQ6, COQ7 and COQ9. Interacts with PYURF; the interaction is direct, stabilizes COQ5 protein and associates PYURF with COQ enzyme complex.</text>
</comment>
<protein>
    <recommendedName>
        <fullName evidence="6">2-methoxy-6-polyprenyl-1,4-benzoquinol methylase, mitochondrial</fullName>
        <ecNumber evidence="6">2.1.1.201</ecNumber>
    </recommendedName>
    <alternativeName>
        <fullName evidence="6">Ubiquinone biosynthesis methyltransferase COQ5</fullName>
    </alternativeName>
</protein>
<dbReference type="UniPathway" id="UPA00232"/>
<evidence type="ECO:0000256" key="4">
    <source>
        <dbReference type="ARBA" id="ARBA00022691"/>
    </source>
</evidence>
<evidence type="ECO:0000256" key="7">
    <source>
        <dbReference type="SAM" id="MobiDB-lite"/>
    </source>
</evidence>
<feature type="binding site" evidence="6">
    <location>
        <position position="127"/>
    </location>
    <ligand>
        <name>S-adenosyl-L-methionine</name>
        <dbReference type="ChEBI" id="CHEBI:59789"/>
    </ligand>
</feature>
<organism evidence="8 9">
    <name type="scientific">Furculomyces boomerangus</name>
    <dbReference type="NCBI Taxonomy" id="61424"/>
    <lineage>
        <taxon>Eukaryota</taxon>
        <taxon>Fungi</taxon>
        <taxon>Fungi incertae sedis</taxon>
        <taxon>Zoopagomycota</taxon>
        <taxon>Kickxellomycotina</taxon>
        <taxon>Harpellomycetes</taxon>
        <taxon>Harpellales</taxon>
        <taxon>Harpellaceae</taxon>
        <taxon>Furculomyces</taxon>
    </lineage>
</organism>
<comment type="pathway">
    <text evidence="6">Cofactor biosynthesis; ubiquinone biosynthesis.</text>
</comment>
<comment type="catalytic activity">
    <reaction evidence="6">
        <text>a 2-methoxy-6-(all-trans-polyprenyl)benzene-1,4-diol + S-adenosyl-L-methionine = a 5-methoxy-2-methyl-3-(all-trans-polyprenyl)benzene-1,4-diol + S-adenosyl-L-homocysteine + H(+)</text>
        <dbReference type="Rhea" id="RHEA:28286"/>
        <dbReference type="Rhea" id="RHEA-COMP:10858"/>
        <dbReference type="Rhea" id="RHEA-COMP:10859"/>
        <dbReference type="ChEBI" id="CHEBI:15378"/>
        <dbReference type="ChEBI" id="CHEBI:57856"/>
        <dbReference type="ChEBI" id="CHEBI:59789"/>
        <dbReference type="ChEBI" id="CHEBI:84166"/>
        <dbReference type="ChEBI" id="CHEBI:84167"/>
        <dbReference type="EC" id="2.1.1.201"/>
    </reaction>
</comment>
<reference evidence="8 9" key="1">
    <citation type="journal article" date="2018" name="MBio">
        <title>Comparative Genomics Reveals the Core Gene Toolbox for the Fungus-Insect Symbiosis.</title>
        <authorList>
            <person name="Wang Y."/>
            <person name="Stata M."/>
            <person name="Wang W."/>
            <person name="Stajich J.E."/>
            <person name="White M.M."/>
            <person name="Moncalvo J.M."/>
        </authorList>
    </citation>
    <scope>NUCLEOTIDE SEQUENCE [LARGE SCALE GENOMIC DNA]</scope>
    <source>
        <strain evidence="8 9">AUS-77-4</strain>
    </source>
</reference>
<comment type="subcellular location">
    <subcellularLocation>
        <location evidence="6">Mitochondrion inner membrane</location>
        <topology evidence="6">Peripheral membrane protein</topology>
        <orientation evidence="6">Matrix side</orientation>
    </subcellularLocation>
</comment>
<dbReference type="STRING" id="61424.A0A2T9Y6L2"/>
<comment type="function">
    <text evidence="6">Methyltransferase required for the conversion of 2-polyprenyl-6-methoxy-1,4-benzoquinol (DDMQH2) to 2-polyprenyl-3-methyl-6-methoxy-1,4-benzoquinol (DMQH2).</text>
</comment>
<dbReference type="AlphaFoldDB" id="A0A2T9Y6L2"/>
<dbReference type="Gene3D" id="3.40.50.150">
    <property type="entry name" value="Vaccinia Virus protein VP39"/>
    <property type="match status" value="1"/>
</dbReference>
<feature type="region of interest" description="Disordered" evidence="7">
    <location>
        <begin position="31"/>
        <end position="54"/>
    </location>
</feature>
<evidence type="ECO:0000256" key="5">
    <source>
        <dbReference type="ARBA" id="ARBA00046387"/>
    </source>
</evidence>
<keyword evidence="2 6" id="KW-0808">Transferase</keyword>
<feature type="compositionally biased region" description="Polar residues" evidence="7">
    <location>
        <begin position="40"/>
        <end position="54"/>
    </location>
</feature>
<dbReference type="EMBL" id="MBFT01000671">
    <property type="protein sequence ID" value="PVU87979.1"/>
    <property type="molecule type" value="Genomic_DNA"/>
</dbReference>
<sequence length="314" mass="35945">MVWKSVINNGSIRAQQKHLFQNSVFRNKAQFQTQKEEVTQDQTQNQSNPNNQKDYVSESAYTHFGFKSIPESSKEKLVGNVFSSVATKYDIMNDAMSGGIHRIWKDHFIRTMNPLPGTKLIDMAGGTGDITARFLNYTKQKYSDDTSTVHMVDINPEMLEEGKKRFENTEWYRNNQIKFDIGNAEDLNFIEDETYDVYTIAFGIRNCTHVDKVVKEAYRVLKRGGCFMCLEFGKVNNPIISEVYDFFSFKVIPDIGGLIANDRDSYKYLVESIRKFPDQETFSGIIKDAGFVSFGKGYEDLTFGVASIHTGYKL</sequence>
<dbReference type="InterPro" id="IPR023576">
    <property type="entry name" value="UbiE/COQ5_MeTrFase_CS"/>
</dbReference>
<dbReference type="GO" id="GO:0032259">
    <property type="term" value="P:methylation"/>
    <property type="evidence" value="ECO:0007669"/>
    <property type="project" value="UniProtKB-KW"/>
</dbReference>
<dbReference type="HAMAP" id="MF_01813">
    <property type="entry name" value="MenG_UbiE_methyltr"/>
    <property type="match status" value="1"/>
</dbReference>
<name>A0A2T9Y6L2_9FUNG</name>
<dbReference type="Proteomes" id="UP000245699">
    <property type="component" value="Unassembled WGS sequence"/>
</dbReference>
<accession>A0A2T9Y6L2</accession>
<keyword evidence="1 6" id="KW-0489">Methyltransferase</keyword>
<comment type="caution">
    <text evidence="8">The sequence shown here is derived from an EMBL/GenBank/DDBJ whole genome shotgun (WGS) entry which is preliminary data.</text>
</comment>